<dbReference type="EMBL" id="HBIP01028830">
    <property type="protein sequence ID" value="CAE0502341.1"/>
    <property type="molecule type" value="Transcribed_RNA"/>
</dbReference>
<dbReference type="InterPro" id="IPR018247">
    <property type="entry name" value="EF_Hand_1_Ca_BS"/>
</dbReference>
<dbReference type="PROSITE" id="PS50222">
    <property type="entry name" value="EF_HAND_2"/>
    <property type="match status" value="2"/>
</dbReference>
<proteinExistence type="predicted"/>
<feature type="compositionally biased region" description="Low complexity" evidence="3">
    <location>
        <begin position="571"/>
        <end position="580"/>
    </location>
</feature>
<keyword evidence="4" id="KW-1133">Transmembrane helix</keyword>
<sequence>MGEAQAVAALEIKARRLFWFNWPQLLLWLTLLAIVINATSITLFVDLLINYEGNPTAEATLIYWPNLTALWAPLLVVDCFLALYLGWVIVPQYALLNITVQMHPSTLYHHLRWSKVAKHEEEHGIAGLVAHLLHAMHHGWELRRRGWWRSVRATRQSMVTSPCECAPCMPLARMLMLPPSSTGPPEEQGAPSAQRPPQPQASASPLMRHSVQLKPALPTQAGVGGPMFTANPMFSTGAGPGASLYRPSRPLATTSLGGASLAAQSIGWGTAGGGVQVPAPVHVPCAFPSPTNPAQQPTVQPPIVPAPSLSASHALTTAGTPPLGTVSVPRTPRTALNTASLPSLQRSSRKAGPGTYFELPPGPLVTAAPQLPSTLSPLPPIGRTSRPRVPALQGARTSRQVAATVEAVAAKAAGVEERALADAFVSGLAHRAGVLTAHDPEGTASQATLSQYVTLFAGYASVWMHKMRVAKGEEEAPEHGYQLNDEAGVIQPFRSAFAVLDLDRSGYLGAWELREHLRSSLGTKVTPQELRAMLVEMGADTKYQQQQPMQATPAGLVPQAQTEVEEEQGSQQQQQQQQQQASGPRRVRRIDFKAFVSFCAFAFFDRLSTGSISVQELQVAMHDVGLEVTPQVVMDMISIIDEEGDFRARPTGWMRLFDDLEFYSGDFHSEQFHSGEV</sequence>
<evidence type="ECO:0000256" key="2">
    <source>
        <dbReference type="ARBA" id="ARBA00022837"/>
    </source>
</evidence>
<dbReference type="InterPro" id="IPR011992">
    <property type="entry name" value="EF-hand-dom_pair"/>
</dbReference>
<feature type="domain" description="EF-hand" evidence="5">
    <location>
        <begin position="600"/>
        <end position="627"/>
    </location>
</feature>
<evidence type="ECO:0000256" key="4">
    <source>
        <dbReference type="SAM" id="Phobius"/>
    </source>
</evidence>
<dbReference type="InterPro" id="IPR002048">
    <property type="entry name" value="EF_hand_dom"/>
</dbReference>
<dbReference type="Gene3D" id="1.10.238.10">
    <property type="entry name" value="EF-hand"/>
    <property type="match status" value="2"/>
</dbReference>
<keyword evidence="2" id="KW-0106">Calcium</keyword>
<feature type="transmembrane region" description="Helical" evidence="4">
    <location>
        <begin position="25"/>
        <end position="49"/>
    </location>
</feature>
<dbReference type="AlphaFoldDB" id="A0A7S3R4J0"/>
<reference evidence="6" key="1">
    <citation type="submission" date="2021-01" db="EMBL/GenBank/DDBJ databases">
        <authorList>
            <person name="Corre E."/>
            <person name="Pelletier E."/>
            <person name="Niang G."/>
            <person name="Scheremetjew M."/>
            <person name="Finn R."/>
            <person name="Kale V."/>
            <person name="Holt S."/>
            <person name="Cochrane G."/>
            <person name="Meng A."/>
            <person name="Brown T."/>
            <person name="Cohen L."/>
        </authorList>
    </citation>
    <scope>NUCLEOTIDE SEQUENCE</scope>
    <source>
        <strain evidence="6">CCMP1320</strain>
    </source>
</reference>
<feature type="region of interest" description="Disordered" evidence="3">
    <location>
        <begin position="176"/>
        <end position="206"/>
    </location>
</feature>
<dbReference type="GO" id="GO:0005509">
    <property type="term" value="F:calcium ion binding"/>
    <property type="evidence" value="ECO:0007669"/>
    <property type="project" value="InterPro"/>
</dbReference>
<evidence type="ECO:0000259" key="5">
    <source>
        <dbReference type="PROSITE" id="PS50222"/>
    </source>
</evidence>
<keyword evidence="4" id="KW-0472">Membrane</keyword>
<feature type="region of interest" description="Disordered" evidence="3">
    <location>
        <begin position="544"/>
        <end position="585"/>
    </location>
</feature>
<dbReference type="PROSITE" id="PS00018">
    <property type="entry name" value="EF_HAND_1"/>
    <property type="match status" value="1"/>
</dbReference>
<organism evidence="6">
    <name type="scientific">Dunaliella tertiolecta</name>
    <name type="common">Green alga</name>
    <dbReference type="NCBI Taxonomy" id="3047"/>
    <lineage>
        <taxon>Eukaryota</taxon>
        <taxon>Viridiplantae</taxon>
        <taxon>Chlorophyta</taxon>
        <taxon>core chlorophytes</taxon>
        <taxon>Chlorophyceae</taxon>
        <taxon>CS clade</taxon>
        <taxon>Chlamydomonadales</taxon>
        <taxon>Dunaliellaceae</taxon>
        <taxon>Dunaliella</taxon>
    </lineage>
</organism>
<evidence type="ECO:0000256" key="3">
    <source>
        <dbReference type="SAM" id="MobiDB-lite"/>
    </source>
</evidence>
<gene>
    <name evidence="6" type="ORF">DTER00134_LOCUS17414</name>
</gene>
<evidence type="ECO:0000256" key="1">
    <source>
        <dbReference type="ARBA" id="ARBA00022737"/>
    </source>
</evidence>
<feature type="transmembrane region" description="Helical" evidence="4">
    <location>
        <begin position="61"/>
        <end position="87"/>
    </location>
</feature>
<name>A0A7S3R4J0_DUNTE</name>
<keyword evidence="1" id="KW-0677">Repeat</keyword>
<feature type="domain" description="EF-hand" evidence="5">
    <location>
        <begin position="488"/>
        <end position="523"/>
    </location>
</feature>
<dbReference type="InterPro" id="IPR050145">
    <property type="entry name" value="Centrin_CML-like"/>
</dbReference>
<feature type="region of interest" description="Disordered" evidence="3">
    <location>
        <begin position="375"/>
        <end position="395"/>
    </location>
</feature>
<accession>A0A7S3R4J0</accession>
<evidence type="ECO:0000313" key="6">
    <source>
        <dbReference type="EMBL" id="CAE0502341.1"/>
    </source>
</evidence>
<protein>
    <recommendedName>
        <fullName evidence="5">EF-hand domain-containing protein</fullName>
    </recommendedName>
</protein>
<dbReference type="PANTHER" id="PTHR23050">
    <property type="entry name" value="CALCIUM BINDING PROTEIN"/>
    <property type="match status" value="1"/>
</dbReference>
<keyword evidence="4" id="KW-0812">Transmembrane</keyword>
<dbReference type="SUPFAM" id="SSF47473">
    <property type="entry name" value="EF-hand"/>
    <property type="match status" value="1"/>
</dbReference>